<proteinExistence type="predicted"/>
<organism evidence="1 2">
    <name type="scientific">Dallia pectoralis</name>
    <name type="common">Alaska blackfish</name>
    <dbReference type="NCBI Taxonomy" id="75939"/>
    <lineage>
        <taxon>Eukaryota</taxon>
        <taxon>Metazoa</taxon>
        <taxon>Chordata</taxon>
        <taxon>Craniata</taxon>
        <taxon>Vertebrata</taxon>
        <taxon>Euteleostomi</taxon>
        <taxon>Actinopterygii</taxon>
        <taxon>Neopterygii</taxon>
        <taxon>Teleostei</taxon>
        <taxon>Protacanthopterygii</taxon>
        <taxon>Esociformes</taxon>
        <taxon>Umbridae</taxon>
        <taxon>Dallia</taxon>
    </lineage>
</organism>
<evidence type="ECO:0000313" key="2">
    <source>
        <dbReference type="Proteomes" id="UP001157502"/>
    </source>
</evidence>
<evidence type="ECO:0000313" key="1">
    <source>
        <dbReference type="EMBL" id="KAJ7984649.1"/>
    </source>
</evidence>
<name>A0ACC2EZW6_DALPE</name>
<comment type="caution">
    <text evidence="1">The sequence shown here is derived from an EMBL/GenBank/DDBJ whole genome shotgun (WGS) entry which is preliminary data.</text>
</comment>
<dbReference type="Proteomes" id="UP001157502">
    <property type="component" value="Chromosome 37"/>
</dbReference>
<gene>
    <name evidence="1" type="ORF">DPEC_G00356950</name>
</gene>
<reference evidence="1" key="1">
    <citation type="submission" date="2021-05" db="EMBL/GenBank/DDBJ databases">
        <authorList>
            <person name="Pan Q."/>
            <person name="Jouanno E."/>
            <person name="Zahm M."/>
            <person name="Klopp C."/>
            <person name="Cabau C."/>
            <person name="Louis A."/>
            <person name="Berthelot C."/>
            <person name="Parey E."/>
            <person name="Roest Crollius H."/>
            <person name="Montfort J."/>
            <person name="Robinson-Rechavi M."/>
            <person name="Bouchez O."/>
            <person name="Lampietro C."/>
            <person name="Lopez Roques C."/>
            <person name="Donnadieu C."/>
            <person name="Postlethwait J."/>
            <person name="Bobe J."/>
            <person name="Dillon D."/>
            <person name="Chandos A."/>
            <person name="von Hippel F."/>
            <person name="Guiguen Y."/>
        </authorList>
    </citation>
    <scope>NUCLEOTIDE SEQUENCE</scope>
    <source>
        <strain evidence="1">YG-Jan2019</strain>
    </source>
</reference>
<dbReference type="EMBL" id="CM055764">
    <property type="protein sequence ID" value="KAJ7984649.1"/>
    <property type="molecule type" value="Genomic_DNA"/>
</dbReference>
<sequence>MIMTGGPFKNVVRPNLPLRRPSTNPAGASATPRAPNPTLERALATSNMDAAVCQKGTSVINNSTVTAPMPPVTVRLCNYCSQQGYLRCTGCRKTCYCSVACQSEDWNAHRHMCKPSILLDTPTSDITKETTGLLMGNGLNLLACKVSQNNDICIQRLYLRDLRKSDITKGMEVQVSVVEMRSPSRFFVHVESREQMEALKAITVELHKTNDSLLEPEYLPDTGEVCAVKYSLDQNWYRGVVQSVAADKRSANILYIDFGNEEDVTLDRLKPLAASIAPIPPCAMECSVAGVTPVTDDWVYECCVAVRQLVAGKSLKLTVVDEQENRCTYAVDILLTSIGKQLSTFLQDHGYGVRAVVNTKHTDEEIDSLVCASLENFRCQSSGKNENIEAQPPDPMTQGLGDTFAAMVTHLQSPYDIICQKLDNASVIQELQLKLREHGSQTAASENFRPAPGTVCCSLFSEDNQWYRAKVLGYSSEETVCVGYIDFGNSEEVELSRLRPINTELLTLPTQAIPCALAGVRPLAEDWSEETVMMLKRMVCNRFLRVEILGQRDGMALVALIDESSDPQANVAELLVAAGYALSVDLSDQDDASKGRVEGASAESSQDVLQSTQVCNALTSIPSQQPEMAPVLSTVSDETVGSSQVAELEETKTATAPATVSELSTVKNSEPNQPRSLTCPKSPNDSYSTCCCRDLIQKIDKLEERILLLMMQIVWLTAPYFCQCQACLNFSLSCELCVFLTFLGDKVSKMYTVIQLPFFIGLLFIQVDFGFTVQEIQTNYETISKINAAGELMKCSAAMDMLFLMDGSYSVGKGSFERSKHYSLKLCEGLDIRPDKVRVGVIQFGSSPRLEFSLDSCANKPELRKCIKKLSYRGGSTQTGLALKYVLKKGFPGGRNTSVPRIVILLSDGKSQGAVQIVANKLKQSGVTLYSVGIRYPEWEELHALASVPTEEHVFFAEHVHDAINGLHTSLTTTSVCTAVPTERPLEFNKRQLSAKNVDSSRRHLFRKVRAPSWRAQGWTFYGHHDSLAISCQTESYPCQRRTLETVKELQGNFMCWKGGKGFSPYTSLCPFYRWNTAYKKHQTVCHRTICPDPCDSNPCLNGGSCLTDEVEGYRCVCPPGYGDHPQCAPQLTLDCSVDLVFLLEGSATQTPEGFQRTKTFLKRFLQSVNSGDGPVNVGVAVYGGEARVEVQVGKFKGDIGGLLKAVDGLKPPGGAARTGNALRHVPKHAFRSARVYADVPDDLPRVVVLLTASPAADEVVESAKYAQDREIFLIGVGPDTLKAELNNITGNPQRTLTYSSPDRFNAKIPELRAKICSVDSQGCLGQALDLVFALDGSAGVGKDNFATLRDFVRSVSVQFDINRDVAQLGLVVYARRPVTVFNLDAHDSGSAVLGAVARATYMGGSASTGSALLHVHSTAMTVGNGARPGVNKAVVVITDGAGGDDAAVPAKKIRDGGVPVFVIGIGDTLGDRLLSITGTEEHMILVPSYEDLKYFEDVLVQMVCAEVKKPVNPCKPNPCVNDGVCVLSGGGFRCQCRGYEGPHCETRSGRSSHRGDLPRPSGLQKKNRQKKSHRELLQLYRMQHRRHTADTQPNTSRHTQIHTHT</sequence>
<protein>
    <submittedName>
        <fullName evidence="1">Uncharacterized protein</fullName>
    </submittedName>
</protein>
<keyword evidence="2" id="KW-1185">Reference proteome</keyword>
<accession>A0ACC2EZW6</accession>